<name>A0A2M4B325_9DIPT</name>
<protein>
    <submittedName>
        <fullName evidence="1">Putative secreted protein</fullName>
    </submittedName>
</protein>
<organism evidence="1">
    <name type="scientific">Anopheles triannulatus</name>
    <dbReference type="NCBI Taxonomy" id="58253"/>
    <lineage>
        <taxon>Eukaryota</taxon>
        <taxon>Metazoa</taxon>
        <taxon>Ecdysozoa</taxon>
        <taxon>Arthropoda</taxon>
        <taxon>Hexapoda</taxon>
        <taxon>Insecta</taxon>
        <taxon>Pterygota</taxon>
        <taxon>Neoptera</taxon>
        <taxon>Endopterygota</taxon>
        <taxon>Diptera</taxon>
        <taxon>Nematocera</taxon>
        <taxon>Culicoidea</taxon>
        <taxon>Culicidae</taxon>
        <taxon>Anophelinae</taxon>
        <taxon>Anopheles</taxon>
    </lineage>
</organism>
<accession>A0A2M4B325</accession>
<dbReference type="EMBL" id="GGFK01014051">
    <property type="protein sequence ID" value="MBW47372.1"/>
    <property type="molecule type" value="Transcribed_RNA"/>
</dbReference>
<evidence type="ECO:0000313" key="1">
    <source>
        <dbReference type="EMBL" id="MBW47372.1"/>
    </source>
</evidence>
<dbReference type="AlphaFoldDB" id="A0A2M4B325"/>
<reference evidence="1" key="1">
    <citation type="submission" date="2018-01" db="EMBL/GenBank/DDBJ databases">
        <title>An insight into the sialome of Amazonian anophelines.</title>
        <authorList>
            <person name="Ribeiro J.M."/>
            <person name="Scarpassa V."/>
            <person name="Calvo E."/>
        </authorList>
    </citation>
    <scope>NUCLEOTIDE SEQUENCE</scope>
    <source>
        <tissue evidence="1">Salivary glands</tissue>
    </source>
</reference>
<proteinExistence type="predicted"/>
<sequence length="85" mass="9105">MSCSSRLSMLSSPIVLSTWPLASPTRVAAFSRFWRGSLLSGSADFRRSLNALHSLRVASSSLSPVQSSSIRAAIIRTSFVTSGML</sequence>